<evidence type="ECO:0000313" key="2">
    <source>
        <dbReference type="Proteomes" id="UP001346149"/>
    </source>
</evidence>
<gene>
    <name evidence="1" type="ORF">SAY86_005940</name>
</gene>
<evidence type="ECO:0000313" key="1">
    <source>
        <dbReference type="EMBL" id="KAK4777252.1"/>
    </source>
</evidence>
<dbReference type="EMBL" id="JAXQNO010000018">
    <property type="protein sequence ID" value="KAK4777252.1"/>
    <property type="molecule type" value="Genomic_DNA"/>
</dbReference>
<name>A0AAN7L0U0_TRANT</name>
<reference evidence="1 2" key="1">
    <citation type="journal article" date="2023" name="Hortic Res">
        <title>Pangenome of water caltrop reveals structural variations and asymmetric subgenome divergence after allopolyploidization.</title>
        <authorList>
            <person name="Zhang X."/>
            <person name="Chen Y."/>
            <person name="Wang L."/>
            <person name="Yuan Y."/>
            <person name="Fang M."/>
            <person name="Shi L."/>
            <person name="Lu R."/>
            <person name="Comes H.P."/>
            <person name="Ma Y."/>
            <person name="Chen Y."/>
            <person name="Huang G."/>
            <person name="Zhou Y."/>
            <person name="Zheng Z."/>
            <person name="Qiu Y."/>
        </authorList>
    </citation>
    <scope>NUCLEOTIDE SEQUENCE [LARGE SCALE GENOMIC DNA]</scope>
    <source>
        <strain evidence="1">F231</strain>
    </source>
</reference>
<comment type="caution">
    <text evidence="1">The sequence shown here is derived from an EMBL/GenBank/DDBJ whole genome shotgun (WGS) entry which is preliminary data.</text>
</comment>
<dbReference type="Proteomes" id="UP001346149">
    <property type="component" value="Unassembled WGS sequence"/>
</dbReference>
<organism evidence="1 2">
    <name type="scientific">Trapa natans</name>
    <name type="common">Water chestnut</name>
    <dbReference type="NCBI Taxonomy" id="22666"/>
    <lineage>
        <taxon>Eukaryota</taxon>
        <taxon>Viridiplantae</taxon>
        <taxon>Streptophyta</taxon>
        <taxon>Embryophyta</taxon>
        <taxon>Tracheophyta</taxon>
        <taxon>Spermatophyta</taxon>
        <taxon>Magnoliopsida</taxon>
        <taxon>eudicotyledons</taxon>
        <taxon>Gunneridae</taxon>
        <taxon>Pentapetalae</taxon>
        <taxon>rosids</taxon>
        <taxon>malvids</taxon>
        <taxon>Myrtales</taxon>
        <taxon>Lythraceae</taxon>
        <taxon>Trapa</taxon>
    </lineage>
</organism>
<dbReference type="AlphaFoldDB" id="A0AAN7L0U0"/>
<protein>
    <submittedName>
        <fullName evidence="1">Uncharacterized protein</fullName>
    </submittedName>
</protein>
<sequence length="104" mass="11845">MVLFSLDTQDHHAALIAKGTYLIQSQESNHLFPCRKRIHQYYPIMASTLRLIIIVPLARLTLSSFREFIVGGSPCQESPLILIFTQELAVSRWVCIAELQADFI</sequence>
<accession>A0AAN7L0U0</accession>
<proteinExistence type="predicted"/>
<keyword evidence="2" id="KW-1185">Reference proteome</keyword>